<dbReference type="EMBL" id="FQZO01000008">
    <property type="protein sequence ID" value="SHJ79473.1"/>
    <property type="molecule type" value="Genomic_DNA"/>
</dbReference>
<dbReference type="SUPFAM" id="SSF53448">
    <property type="entry name" value="Nucleotide-diphospho-sugar transferases"/>
    <property type="match status" value="1"/>
</dbReference>
<reference evidence="2 3" key="1">
    <citation type="submission" date="2016-11" db="EMBL/GenBank/DDBJ databases">
        <authorList>
            <person name="Jaros S."/>
            <person name="Januszkiewicz K."/>
            <person name="Wedrychowicz H."/>
        </authorList>
    </citation>
    <scope>NUCLEOTIDE SEQUENCE [LARGE SCALE GENOMIC DNA]</scope>
    <source>
        <strain evidence="2 3">DSM 21864</strain>
    </source>
</reference>
<dbReference type="InterPro" id="IPR029044">
    <property type="entry name" value="Nucleotide-diphossugar_trans"/>
</dbReference>
<dbReference type="PANTHER" id="PTHR48090:SF7">
    <property type="entry name" value="RFBJ PROTEIN"/>
    <property type="match status" value="1"/>
</dbReference>
<evidence type="ECO:0000259" key="1">
    <source>
        <dbReference type="Pfam" id="PF00535"/>
    </source>
</evidence>
<feature type="domain" description="Glycosyltransferase 2-like" evidence="1">
    <location>
        <begin position="5"/>
        <end position="163"/>
    </location>
</feature>
<keyword evidence="3" id="KW-1185">Reference proteome</keyword>
<dbReference type="AlphaFoldDB" id="A0A1M6M897"/>
<sequence length="244" mass="27457">MKKLIIIPAYNEEESIVNVIKDIEEDAPYYDYIIINDGSTDATKDICIRENFKFIDLPINLGIGGAVQTGYKYALENDYDYAVQIDGDGQHDCKDLDNLLNHLLENNLNMVIGSRFLKKAGFQSTLARRMGIVYFSKIIKYLTGVTVTDPTSGYRMCDKSVIKVFAKDYPTDYPEPESIVSIIKQGYKIGETDAHMKERQGGVSSINAFKAVYYMIKVTLAILVSSSVHGKRNKKKVMGYDAEI</sequence>
<proteinExistence type="predicted"/>
<dbReference type="PANTHER" id="PTHR48090">
    <property type="entry name" value="UNDECAPRENYL-PHOSPHATE 4-DEOXY-4-FORMAMIDO-L-ARABINOSE TRANSFERASE-RELATED"/>
    <property type="match status" value="1"/>
</dbReference>
<dbReference type="Gene3D" id="3.90.550.10">
    <property type="entry name" value="Spore Coat Polysaccharide Biosynthesis Protein SpsA, Chain A"/>
    <property type="match status" value="1"/>
</dbReference>
<dbReference type="InterPro" id="IPR001173">
    <property type="entry name" value="Glyco_trans_2-like"/>
</dbReference>
<dbReference type="Proteomes" id="UP000184080">
    <property type="component" value="Unassembled WGS sequence"/>
</dbReference>
<dbReference type="CDD" id="cd04179">
    <property type="entry name" value="DPM_DPG-synthase_like"/>
    <property type="match status" value="1"/>
</dbReference>
<name>A0A1M6M897_9CLOT</name>
<gene>
    <name evidence="2" type="ORF">SAMN05444401_3877</name>
</gene>
<accession>A0A1M6M897</accession>
<dbReference type="RefSeq" id="WP_073010702.1">
    <property type="nucleotide sequence ID" value="NZ_FQZO01000008.1"/>
</dbReference>
<dbReference type="OrthoDB" id="9810303at2"/>
<dbReference type="STRING" id="1121298.SAMN05444401_3877"/>
<evidence type="ECO:0000313" key="3">
    <source>
        <dbReference type="Proteomes" id="UP000184080"/>
    </source>
</evidence>
<evidence type="ECO:0000313" key="2">
    <source>
        <dbReference type="EMBL" id="SHJ79473.1"/>
    </source>
</evidence>
<dbReference type="InterPro" id="IPR050256">
    <property type="entry name" value="Glycosyltransferase_2"/>
</dbReference>
<protein>
    <recommendedName>
        <fullName evidence="1">Glycosyltransferase 2-like domain-containing protein</fullName>
    </recommendedName>
</protein>
<organism evidence="2 3">
    <name type="scientific">Clostridium amylolyticum</name>
    <dbReference type="NCBI Taxonomy" id="1121298"/>
    <lineage>
        <taxon>Bacteria</taxon>
        <taxon>Bacillati</taxon>
        <taxon>Bacillota</taxon>
        <taxon>Clostridia</taxon>
        <taxon>Eubacteriales</taxon>
        <taxon>Clostridiaceae</taxon>
        <taxon>Clostridium</taxon>
    </lineage>
</organism>
<dbReference type="Pfam" id="PF00535">
    <property type="entry name" value="Glycos_transf_2"/>
    <property type="match status" value="1"/>
</dbReference>